<keyword evidence="15" id="KW-1015">Disulfide bond</keyword>
<reference evidence="22 23" key="1">
    <citation type="submission" date="2020-08" db="EMBL/GenBank/DDBJ databases">
        <authorList>
            <person name="Hejnol A."/>
        </authorList>
    </citation>
    <scope>NUCLEOTIDE SEQUENCE [LARGE SCALE GENOMIC DNA]</scope>
</reference>
<comment type="caution">
    <text evidence="22">The sequence shown here is derived from an EMBL/GenBank/DDBJ whole genome shotgun (WGS) entry which is preliminary data.</text>
</comment>
<protein>
    <recommendedName>
        <fullName evidence="18">Glycoprotein-N-acetylgalactosamine 3-beta-galactosyltransferase 1</fullName>
        <ecNumber evidence="6">2.4.1.122</ecNumber>
    </recommendedName>
</protein>
<evidence type="ECO:0000256" key="11">
    <source>
        <dbReference type="ARBA" id="ARBA00022741"/>
    </source>
</evidence>
<name>A0A7I8VSX4_9ANNE</name>
<comment type="subunit">
    <text evidence="5">Homodimer; disulfide-linked.</text>
</comment>
<evidence type="ECO:0000256" key="1">
    <source>
        <dbReference type="ARBA" id="ARBA00001936"/>
    </source>
</evidence>
<keyword evidence="8" id="KW-0808">Transferase</keyword>
<keyword evidence="10" id="KW-0479">Metal-binding</keyword>
<feature type="region of interest" description="Disordered" evidence="20">
    <location>
        <begin position="349"/>
        <end position="372"/>
    </location>
</feature>
<evidence type="ECO:0000256" key="8">
    <source>
        <dbReference type="ARBA" id="ARBA00022679"/>
    </source>
</evidence>
<evidence type="ECO:0000256" key="2">
    <source>
        <dbReference type="ARBA" id="ARBA00004606"/>
    </source>
</evidence>
<keyword evidence="13" id="KW-1133">Transmembrane helix</keyword>
<comment type="cofactor">
    <cofactor evidence="1">
        <name>Mn(2+)</name>
        <dbReference type="ChEBI" id="CHEBI:29035"/>
    </cofactor>
</comment>
<accession>A0A7I8VSX4</accession>
<evidence type="ECO:0000256" key="19">
    <source>
        <dbReference type="ARBA" id="ARBA00059245"/>
    </source>
</evidence>
<keyword evidence="9" id="KW-0812">Transmembrane</keyword>
<dbReference type="GO" id="GO:0016263">
    <property type="term" value="F:glycoprotein-N-acetylgalactosamine 3-beta-galactosyltransferase activity"/>
    <property type="evidence" value="ECO:0007669"/>
    <property type="project" value="UniProtKB-EC"/>
</dbReference>
<evidence type="ECO:0000256" key="17">
    <source>
        <dbReference type="ARBA" id="ARBA00023211"/>
    </source>
</evidence>
<comment type="pathway">
    <text evidence="3">Protein modification; protein glycosylation.</text>
</comment>
<dbReference type="FunFam" id="3.90.550.50:FF:000017">
    <property type="entry name" value="Glycoprotein-N-acetylgalactosamine 3-beta-galactosyltransferase 1"/>
    <property type="match status" value="1"/>
</dbReference>
<evidence type="ECO:0000256" key="14">
    <source>
        <dbReference type="ARBA" id="ARBA00023136"/>
    </source>
</evidence>
<evidence type="ECO:0000256" key="3">
    <source>
        <dbReference type="ARBA" id="ARBA00004922"/>
    </source>
</evidence>
<evidence type="ECO:0000256" key="12">
    <source>
        <dbReference type="ARBA" id="ARBA00022968"/>
    </source>
</evidence>
<evidence type="ECO:0000256" key="4">
    <source>
        <dbReference type="ARBA" id="ARBA00006462"/>
    </source>
</evidence>
<evidence type="ECO:0000259" key="21">
    <source>
        <dbReference type="Pfam" id="PF02434"/>
    </source>
</evidence>
<dbReference type="Pfam" id="PF02434">
    <property type="entry name" value="Fringe"/>
    <property type="match status" value="1"/>
</dbReference>
<keyword evidence="17" id="KW-0464">Manganese</keyword>
<evidence type="ECO:0000256" key="13">
    <source>
        <dbReference type="ARBA" id="ARBA00022989"/>
    </source>
</evidence>
<dbReference type="OrthoDB" id="414175at2759"/>
<evidence type="ECO:0000256" key="6">
    <source>
        <dbReference type="ARBA" id="ARBA00012557"/>
    </source>
</evidence>
<keyword evidence="14" id="KW-0472">Membrane</keyword>
<evidence type="ECO:0000256" key="7">
    <source>
        <dbReference type="ARBA" id="ARBA00022676"/>
    </source>
</evidence>
<dbReference type="PANTHER" id="PTHR23033">
    <property type="entry name" value="BETA1,3-GALACTOSYLTRANSFERASE"/>
    <property type="match status" value="1"/>
</dbReference>
<dbReference type="PANTHER" id="PTHR23033:SF14">
    <property type="entry name" value="GLYCOPROTEIN-N-ACETYLGALACTOSAMINE 3-BETA-GALACTOSYLTRANSFERASE 1-RELATED"/>
    <property type="match status" value="1"/>
</dbReference>
<evidence type="ECO:0000313" key="23">
    <source>
        <dbReference type="Proteomes" id="UP000549394"/>
    </source>
</evidence>
<evidence type="ECO:0000256" key="18">
    <source>
        <dbReference type="ARBA" id="ARBA00040898"/>
    </source>
</evidence>
<dbReference type="Proteomes" id="UP000549394">
    <property type="component" value="Unassembled WGS sequence"/>
</dbReference>
<dbReference type="EC" id="2.4.1.122" evidence="6"/>
<keyword evidence="11" id="KW-0547">Nucleotide-binding</keyword>
<evidence type="ECO:0000256" key="16">
    <source>
        <dbReference type="ARBA" id="ARBA00023180"/>
    </source>
</evidence>
<feature type="domain" description="Fringe-like glycosyltransferase" evidence="21">
    <location>
        <begin position="96"/>
        <end position="244"/>
    </location>
</feature>
<comment type="function">
    <text evidence="19">Glycosyltransferase that generates the core 1 O-glycan Gal-beta1-3GalNAc-alpha1-Ser/Thr (T antigen), which is a precursor for many extended O-glycans in glycoproteins.</text>
</comment>
<dbReference type="InterPro" id="IPR003378">
    <property type="entry name" value="Fringe-like_glycosylTrfase"/>
</dbReference>
<evidence type="ECO:0000256" key="9">
    <source>
        <dbReference type="ARBA" id="ARBA00022692"/>
    </source>
</evidence>
<evidence type="ECO:0000256" key="10">
    <source>
        <dbReference type="ARBA" id="ARBA00022723"/>
    </source>
</evidence>
<dbReference type="GO" id="GO:0030145">
    <property type="term" value="F:manganese ion binding"/>
    <property type="evidence" value="ECO:0007669"/>
    <property type="project" value="UniProtKB-ARBA"/>
</dbReference>
<sequence>MALSRNISIFLVYLSGLLCGLIVSRQFFTSHRSLTHIRYPQSHSEIDSIPSDSHIHFAHDESMHNEDRRAANYLYKNARVLCWIMTGAANLRTKAIHVKATWAKRCNKVVFMSDKEDKEFPAIHLNVGEGRDHLTAKTMQAFEYIYKNHRDDADWFLKADDDTYVILENLRFLLGAHSPSDPVYFGHHFKTIVRQGYHSGGAGYVLSKEALTRFANRKSGLCASDLGAEDVEIGKCLQYLGVKPGDSRDALGRTRFHCFNPGTHLHGSYPDWYYEYDKYGAKKGMESMSDFPITFHYVSTNDMYDLEFFIYHLRAYGIIEGNPPIELTYPPKNSEYKFKPRVWHIPPKGDVTESENSSTTNESLLNAQVSRN</sequence>
<dbReference type="UniPathway" id="UPA00378"/>
<dbReference type="Gene3D" id="3.90.550.50">
    <property type="match status" value="1"/>
</dbReference>
<dbReference type="GO" id="GO:0000166">
    <property type="term" value="F:nucleotide binding"/>
    <property type="evidence" value="ECO:0007669"/>
    <property type="project" value="UniProtKB-KW"/>
</dbReference>
<comment type="subcellular location">
    <subcellularLocation>
        <location evidence="2">Membrane</location>
        <topology evidence="2">Single-pass type II membrane protein</topology>
    </subcellularLocation>
</comment>
<keyword evidence="23" id="KW-1185">Reference proteome</keyword>
<proteinExistence type="inferred from homology"/>
<gene>
    <name evidence="22" type="ORF">DGYR_LOCUS7355</name>
</gene>
<keyword evidence="16" id="KW-0325">Glycoprotein</keyword>
<keyword evidence="7" id="KW-0328">Glycosyltransferase</keyword>
<dbReference type="AlphaFoldDB" id="A0A7I8VSX4"/>
<feature type="compositionally biased region" description="Low complexity" evidence="20">
    <location>
        <begin position="354"/>
        <end position="366"/>
    </location>
</feature>
<dbReference type="GO" id="GO:0016020">
    <property type="term" value="C:membrane"/>
    <property type="evidence" value="ECO:0007669"/>
    <property type="project" value="UniProtKB-SubCell"/>
</dbReference>
<evidence type="ECO:0000256" key="5">
    <source>
        <dbReference type="ARBA" id="ARBA00011748"/>
    </source>
</evidence>
<comment type="similarity">
    <text evidence="4">Belongs to the glycosyltransferase 31 family. Beta3-Gal-T subfamily.</text>
</comment>
<organism evidence="22 23">
    <name type="scientific">Dimorphilus gyrociliatus</name>
    <dbReference type="NCBI Taxonomy" id="2664684"/>
    <lineage>
        <taxon>Eukaryota</taxon>
        <taxon>Metazoa</taxon>
        <taxon>Spiralia</taxon>
        <taxon>Lophotrochozoa</taxon>
        <taxon>Annelida</taxon>
        <taxon>Polychaeta</taxon>
        <taxon>Polychaeta incertae sedis</taxon>
        <taxon>Dinophilidae</taxon>
        <taxon>Dimorphilus</taxon>
    </lineage>
</organism>
<evidence type="ECO:0000256" key="20">
    <source>
        <dbReference type="SAM" id="MobiDB-lite"/>
    </source>
</evidence>
<keyword evidence="12" id="KW-0735">Signal-anchor</keyword>
<evidence type="ECO:0000256" key="15">
    <source>
        <dbReference type="ARBA" id="ARBA00023157"/>
    </source>
</evidence>
<evidence type="ECO:0000313" key="22">
    <source>
        <dbReference type="EMBL" id="CAD5119066.1"/>
    </source>
</evidence>
<dbReference type="InterPro" id="IPR026050">
    <property type="entry name" value="C1GALT1/C1GALT1_chp1"/>
</dbReference>
<dbReference type="EMBL" id="CAJFCJ010000009">
    <property type="protein sequence ID" value="CAD5119066.1"/>
    <property type="molecule type" value="Genomic_DNA"/>
</dbReference>